<evidence type="ECO:0000313" key="1">
    <source>
        <dbReference type="EMBL" id="KZL69621.1"/>
    </source>
</evidence>
<organism evidence="1 2">
    <name type="scientific">Colletotrichum incanum</name>
    <name type="common">Soybean anthracnose fungus</name>
    <dbReference type="NCBI Taxonomy" id="1573173"/>
    <lineage>
        <taxon>Eukaryota</taxon>
        <taxon>Fungi</taxon>
        <taxon>Dikarya</taxon>
        <taxon>Ascomycota</taxon>
        <taxon>Pezizomycotina</taxon>
        <taxon>Sordariomycetes</taxon>
        <taxon>Hypocreomycetidae</taxon>
        <taxon>Glomerellales</taxon>
        <taxon>Glomerellaceae</taxon>
        <taxon>Colletotrichum</taxon>
        <taxon>Colletotrichum spaethianum species complex</taxon>
    </lineage>
</organism>
<proteinExistence type="predicted"/>
<comment type="caution">
    <text evidence="1">The sequence shown here is derived from an EMBL/GenBank/DDBJ whole genome shotgun (WGS) entry which is preliminary data.</text>
</comment>
<reference evidence="1 2" key="1">
    <citation type="submission" date="2015-06" db="EMBL/GenBank/DDBJ databases">
        <title>Survival trade-offs in plant roots during colonization by closely related pathogenic and mutualistic fungi.</title>
        <authorList>
            <person name="Hacquard S."/>
            <person name="Kracher B."/>
            <person name="Hiruma K."/>
            <person name="Weinman A."/>
            <person name="Muench P."/>
            <person name="Garrido Oter R."/>
            <person name="Ver Loren van Themaat E."/>
            <person name="Dallerey J.-F."/>
            <person name="Damm U."/>
            <person name="Henrissat B."/>
            <person name="Lespinet O."/>
            <person name="Thon M."/>
            <person name="Kemen E."/>
            <person name="McHardy A.C."/>
            <person name="Schulze-Lefert P."/>
            <person name="O'Connell R.J."/>
        </authorList>
    </citation>
    <scope>NUCLEOTIDE SEQUENCE [LARGE SCALE GENOMIC DNA]</scope>
    <source>
        <strain evidence="1 2">MAFF 238704</strain>
    </source>
</reference>
<keyword evidence="2" id="KW-1185">Reference proteome</keyword>
<dbReference type="EMBL" id="LFIW01002480">
    <property type="protein sequence ID" value="KZL69621.1"/>
    <property type="molecule type" value="Genomic_DNA"/>
</dbReference>
<dbReference type="AlphaFoldDB" id="A0A166RRB3"/>
<evidence type="ECO:0000313" key="2">
    <source>
        <dbReference type="Proteomes" id="UP000076584"/>
    </source>
</evidence>
<gene>
    <name evidence="1" type="ORF">CI238_00712</name>
</gene>
<accession>A0A166RRB3</accession>
<dbReference type="Proteomes" id="UP000076584">
    <property type="component" value="Unassembled WGS sequence"/>
</dbReference>
<sequence>MLTSAEALRGRCSVKRPYTHNLLRPPVIMTTMLRTKTVRNKQASTLKNHLRRPLLQDIRQETGHTYYQTIRITT</sequence>
<name>A0A166RRB3_COLIC</name>
<protein>
    <submittedName>
        <fullName evidence="1">Uncharacterized protein</fullName>
    </submittedName>
</protein>